<evidence type="ECO:0000256" key="1">
    <source>
        <dbReference type="ARBA" id="ARBA00023004"/>
    </source>
</evidence>
<accession>A0A7W9AEQ9</accession>
<protein>
    <submittedName>
        <fullName evidence="3">Ferrous iron transport protein A</fullName>
    </submittedName>
</protein>
<proteinExistence type="predicted"/>
<gene>
    <name evidence="3" type="ORF">FHS49_000214</name>
</gene>
<dbReference type="SUPFAM" id="SSF50037">
    <property type="entry name" value="C-terminal domain of transcriptional repressors"/>
    <property type="match status" value="1"/>
</dbReference>
<dbReference type="InterPro" id="IPR007167">
    <property type="entry name" value="Fe-transptr_FeoA-like"/>
</dbReference>
<dbReference type="SMART" id="SM00899">
    <property type="entry name" value="FeoA"/>
    <property type="match status" value="1"/>
</dbReference>
<organism evidence="3 4">
    <name type="scientific">Sphingobium boeckii</name>
    <dbReference type="NCBI Taxonomy" id="1082345"/>
    <lineage>
        <taxon>Bacteria</taxon>
        <taxon>Pseudomonadati</taxon>
        <taxon>Pseudomonadota</taxon>
        <taxon>Alphaproteobacteria</taxon>
        <taxon>Sphingomonadales</taxon>
        <taxon>Sphingomonadaceae</taxon>
        <taxon>Sphingobium</taxon>
    </lineage>
</organism>
<name>A0A7W9AEQ9_9SPHN</name>
<dbReference type="InterPro" id="IPR008988">
    <property type="entry name" value="Transcriptional_repressor_C"/>
</dbReference>
<evidence type="ECO:0000259" key="2">
    <source>
        <dbReference type="SMART" id="SM00899"/>
    </source>
</evidence>
<evidence type="ECO:0000313" key="3">
    <source>
        <dbReference type="EMBL" id="MBB5684223.1"/>
    </source>
</evidence>
<dbReference type="RefSeq" id="WP_184014470.1">
    <property type="nucleotide sequence ID" value="NZ_JACIJC010000001.1"/>
</dbReference>
<dbReference type="EMBL" id="JACIJC010000001">
    <property type="protein sequence ID" value="MBB5684223.1"/>
    <property type="molecule type" value="Genomic_DNA"/>
</dbReference>
<dbReference type="Proteomes" id="UP000549617">
    <property type="component" value="Unassembled WGS sequence"/>
</dbReference>
<sequence length="79" mass="8807">MRLDELPLRQSAEILTVDWDVLPPAEARRLREFGFAEGVIIQVRHRSGLFKRGPLACQVGRMLVALRRTHAAAISVSAS</sequence>
<evidence type="ECO:0000313" key="4">
    <source>
        <dbReference type="Proteomes" id="UP000549617"/>
    </source>
</evidence>
<comment type="caution">
    <text evidence="3">The sequence shown here is derived from an EMBL/GenBank/DDBJ whole genome shotgun (WGS) entry which is preliminary data.</text>
</comment>
<dbReference type="Pfam" id="PF04023">
    <property type="entry name" value="FeoA"/>
    <property type="match status" value="1"/>
</dbReference>
<feature type="domain" description="Ferrous iron transporter FeoA-like" evidence="2">
    <location>
        <begin position="1"/>
        <end position="78"/>
    </location>
</feature>
<dbReference type="AlphaFoldDB" id="A0A7W9AEQ9"/>
<dbReference type="Gene3D" id="2.30.30.90">
    <property type="match status" value="1"/>
</dbReference>
<reference evidence="3 4" key="1">
    <citation type="submission" date="2020-08" db="EMBL/GenBank/DDBJ databases">
        <title>Genomic Encyclopedia of Type Strains, Phase IV (KMG-IV): sequencing the most valuable type-strain genomes for metagenomic binning, comparative biology and taxonomic classification.</title>
        <authorList>
            <person name="Goeker M."/>
        </authorList>
    </citation>
    <scope>NUCLEOTIDE SEQUENCE [LARGE SCALE GENOMIC DNA]</scope>
    <source>
        <strain evidence="3 4">DSM 25079</strain>
    </source>
</reference>
<keyword evidence="1" id="KW-0408">Iron</keyword>
<keyword evidence="4" id="KW-1185">Reference proteome</keyword>
<dbReference type="InterPro" id="IPR038157">
    <property type="entry name" value="FeoA_core_dom"/>
</dbReference>
<dbReference type="GO" id="GO:0046914">
    <property type="term" value="F:transition metal ion binding"/>
    <property type="evidence" value="ECO:0007669"/>
    <property type="project" value="InterPro"/>
</dbReference>